<feature type="region of interest" description="Disordered" evidence="2">
    <location>
        <begin position="1"/>
        <end position="33"/>
    </location>
</feature>
<feature type="compositionally biased region" description="Basic and acidic residues" evidence="2">
    <location>
        <begin position="169"/>
        <end position="180"/>
    </location>
</feature>
<sequence>MSDYLDWNDLLEEEDTPSPLSSPALPGDSDKKSLSDLLQLDQVSDELKQLIAHHQTLEQEMDQLLGRSKAEENSWDSLRFPMPVHTAKSRLKDKQAVKIELLQAEQKKRWLEQSKLKRKQEEKKENQAKALKMDQLIRKRIEHKNKQQRQQKLDQLKREALSQQQLQRQRNEALQRERQQRLAQQRQDALKRIAAEQQRIEMQKQQAQKVALENKQRLADYLLREERLKQKPIDSALDTKKMTADKELEQRQNRHQERVARRKEEERQQQLNDEKRRQRALQKHMDKRAESARWGF</sequence>
<name>A0ABU9TPI9_9GAMM</name>
<dbReference type="EMBL" id="JBBMRA010000003">
    <property type="protein sequence ID" value="MEM5535633.1"/>
    <property type="molecule type" value="Genomic_DNA"/>
</dbReference>
<feature type="compositionally biased region" description="Basic residues" evidence="2">
    <location>
        <begin position="140"/>
        <end position="149"/>
    </location>
</feature>
<evidence type="ECO:0000256" key="1">
    <source>
        <dbReference type="SAM" id="Coils"/>
    </source>
</evidence>
<evidence type="ECO:0000256" key="2">
    <source>
        <dbReference type="SAM" id="MobiDB-lite"/>
    </source>
</evidence>
<feature type="compositionally biased region" description="Basic and acidic residues" evidence="2">
    <location>
        <begin position="283"/>
        <end position="296"/>
    </location>
</feature>
<feature type="compositionally biased region" description="Basic and acidic residues" evidence="2">
    <location>
        <begin position="233"/>
        <end position="276"/>
    </location>
</feature>
<dbReference type="Proteomes" id="UP001449225">
    <property type="component" value="Unassembled WGS sequence"/>
</dbReference>
<accession>A0ABU9TPI9</accession>
<keyword evidence="1" id="KW-0175">Coiled coil</keyword>
<evidence type="ECO:0000313" key="3">
    <source>
        <dbReference type="EMBL" id="MEM5535633.1"/>
    </source>
</evidence>
<feature type="compositionally biased region" description="Basic and acidic residues" evidence="2">
    <location>
        <begin position="151"/>
        <end position="160"/>
    </location>
</feature>
<dbReference type="RefSeq" id="WP_342853853.1">
    <property type="nucleotide sequence ID" value="NZ_JBBMRA010000003.1"/>
</dbReference>
<feature type="region of interest" description="Disordered" evidence="2">
    <location>
        <begin position="112"/>
        <end position="180"/>
    </location>
</feature>
<protein>
    <submittedName>
        <fullName evidence="3">Uncharacterized protein</fullName>
    </submittedName>
</protein>
<organism evidence="3 4">
    <name type="scientific">Neptuniibacter pectenicola</name>
    <dbReference type="NCBI Taxonomy" id="1806669"/>
    <lineage>
        <taxon>Bacteria</taxon>
        <taxon>Pseudomonadati</taxon>
        <taxon>Pseudomonadota</taxon>
        <taxon>Gammaproteobacteria</taxon>
        <taxon>Oceanospirillales</taxon>
        <taxon>Oceanospirillaceae</taxon>
        <taxon>Neptuniibacter</taxon>
    </lineage>
</organism>
<evidence type="ECO:0000313" key="4">
    <source>
        <dbReference type="Proteomes" id="UP001449225"/>
    </source>
</evidence>
<gene>
    <name evidence="3" type="ORF">WNY58_04430</name>
</gene>
<comment type="caution">
    <text evidence="3">The sequence shown here is derived from an EMBL/GenBank/DDBJ whole genome shotgun (WGS) entry which is preliminary data.</text>
</comment>
<feature type="region of interest" description="Disordered" evidence="2">
    <location>
        <begin position="233"/>
        <end position="296"/>
    </location>
</feature>
<feature type="compositionally biased region" description="Basic and acidic residues" evidence="2">
    <location>
        <begin position="112"/>
        <end position="139"/>
    </location>
</feature>
<reference evidence="3 4" key="1">
    <citation type="submission" date="2024-03" db="EMBL/GenBank/DDBJ databases">
        <title>Community enrichment and isolation of bacterial strains for fucoidan degradation.</title>
        <authorList>
            <person name="Sichert A."/>
        </authorList>
    </citation>
    <scope>NUCLEOTIDE SEQUENCE [LARGE SCALE GENOMIC DNA]</scope>
    <source>
        <strain evidence="3 4">AS76</strain>
    </source>
</reference>
<keyword evidence="4" id="KW-1185">Reference proteome</keyword>
<proteinExistence type="predicted"/>
<feature type="coiled-coil region" evidence="1">
    <location>
        <begin position="40"/>
        <end position="74"/>
    </location>
</feature>